<gene>
    <name evidence="2" type="ORF">COX77_00340</name>
</gene>
<dbReference type="InterPro" id="IPR036249">
    <property type="entry name" value="Thioredoxin-like_sf"/>
</dbReference>
<name>A0A2M7VGG6_9BACT</name>
<dbReference type="SUPFAM" id="SSF52833">
    <property type="entry name" value="Thioredoxin-like"/>
    <property type="match status" value="1"/>
</dbReference>
<sequence>MKIIKIGAIWCPTCLIMREVWEKIQKKYPQLIIEDCDIDEHPERKEQYQIIEYPTYLFVNDQDQELERLSGDVDEREILIRINKYL</sequence>
<proteinExistence type="predicted"/>
<dbReference type="Proteomes" id="UP000230405">
    <property type="component" value="Unassembled WGS sequence"/>
</dbReference>
<comment type="caution">
    <text evidence="2">The sequence shown here is derived from an EMBL/GenBank/DDBJ whole genome shotgun (WGS) entry which is preliminary data.</text>
</comment>
<accession>A0A2M7VGG6</accession>
<evidence type="ECO:0000313" key="3">
    <source>
        <dbReference type="Proteomes" id="UP000230405"/>
    </source>
</evidence>
<feature type="domain" description="Thioredoxin" evidence="1">
    <location>
        <begin position="3"/>
        <end position="81"/>
    </location>
</feature>
<dbReference type="Gene3D" id="3.40.30.10">
    <property type="entry name" value="Glutaredoxin"/>
    <property type="match status" value="1"/>
</dbReference>
<evidence type="ECO:0000313" key="2">
    <source>
        <dbReference type="EMBL" id="PIZ99841.1"/>
    </source>
</evidence>
<evidence type="ECO:0000259" key="1">
    <source>
        <dbReference type="Pfam" id="PF00085"/>
    </source>
</evidence>
<dbReference type="Pfam" id="PF00085">
    <property type="entry name" value="Thioredoxin"/>
    <property type="match status" value="1"/>
</dbReference>
<protein>
    <recommendedName>
        <fullName evidence="1">Thioredoxin domain-containing protein</fullName>
    </recommendedName>
</protein>
<dbReference type="AlphaFoldDB" id="A0A2M7VGG6"/>
<dbReference type="CDD" id="cd02947">
    <property type="entry name" value="TRX_family"/>
    <property type="match status" value="1"/>
</dbReference>
<dbReference type="EMBL" id="PFPO01000007">
    <property type="protein sequence ID" value="PIZ99841.1"/>
    <property type="molecule type" value="Genomic_DNA"/>
</dbReference>
<organism evidence="2 3">
    <name type="scientific">Candidatus Komeilibacteria bacterium CG_4_10_14_0_2_um_filter_37_10</name>
    <dbReference type="NCBI Taxonomy" id="1974470"/>
    <lineage>
        <taxon>Bacteria</taxon>
        <taxon>Candidatus Komeiliibacteriota</taxon>
    </lineage>
</organism>
<dbReference type="InterPro" id="IPR013766">
    <property type="entry name" value="Thioredoxin_domain"/>
</dbReference>
<reference evidence="3" key="1">
    <citation type="submission" date="2017-09" db="EMBL/GenBank/DDBJ databases">
        <title>Depth-based differentiation of microbial function through sediment-hosted aquifers and enrichment of novel symbionts in the deep terrestrial subsurface.</title>
        <authorList>
            <person name="Probst A.J."/>
            <person name="Ladd B."/>
            <person name="Jarett J.K."/>
            <person name="Geller-Mcgrath D.E."/>
            <person name="Sieber C.M.K."/>
            <person name="Emerson J.B."/>
            <person name="Anantharaman K."/>
            <person name="Thomas B.C."/>
            <person name="Malmstrom R."/>
            <person name="Stieglmeier M."/>
            <person name="Klingl A."/>
            <person name="Woyke T."/>
            <person name="Ryan C.M."/>
            <person name="Banfield J.F."/>
        </authorList>
    </citation>
    <scope>NUCLEOTIDE SEQUENCE [LARGE SCALE GENOMIC DNA]</scope>
</reference>